<keyword evidence="3" id="KW-1185">Reference proteome</keyword>
<feature type="compositionally biased region" description="Basic residues" evidence="1">
    <location>
        <begin position="257"/>
        <end position="267"/>
    </location>
</feature>
<dbReference type="Proteomes" id="UP001631957">
    <property type="component" value="Unassembled WGS sequence"/>
</dbReference>
<protein>
    <recommendedName>
        <fullName evidence="4">DUF4388 domain-containing protein</fullName>
    </recommendedName>
</protein>
<feature type="region of interest" description="Disordered" evidence="1">
    <location>
        <begin position="219"/>
        <end position="267"/>
    </location>
</feature>
<evidence type="ECO:0000313" key="2">
    <source>
        <dbReference type="EMBL" id="MFM9609122.1"/>
    </source>
</evidence>
<evidence type="ECO:0000256" key="1">
    <source>
        <dbReference type="SAM" id="MobiDB-lite"/>
    </source>
</evidence>
<organism evidence="2 3">
    <name type="scientific">Streptomyces niveiscabiei</name>
    <dbReference type="NCBI Taxonomy" id="164115"/>
    <lineage>
        <taxon>Bacteria</taxon>
        <taxon>Bacillati</taxon>
        <taxon>Actinomycetota</taxon>
        <taxon>Actinomycetes</taxon>
        <taxon>Kitasatosporales</taxon>
        <taxon>Streptomycetaceae</taxon>
        <taxon>Streptomyces</taxon>
    </lineage>
</organism>
<name>A0ABW9HQI1_9ACTN</name>
<dbReference type="EMBL" id="JBJVNI010000005">
    <property type="protein sequence ID" value="MFM9609122.1"/>
    <property type="molecule type" value="Genomic_DNA"/>
</dbReference>
<proteinExistence type="predicted"/>
<accession>A0ABW9HQI1</accession>
<sequence length="267" mass="27825">MTPAPAPRNLPALLAALHAEGRDAAVTVSGTPGGTIHVRAGLVTAVDTPGAPSAESILLKSGRVADSSWTAARAAHGDLAQQLQQRGVLTPLEFEVACTAALFDGAFALALGPGAVWEVRDPAPEVVAARAFAPHLVAAETTRRLAVLTELWGSPTELARTRLRATDTPRPETLGARHTALLDAANGRRTPRDLAFALGRGTYAVMLDLAHLRTRGLIHPDATPTARPSTALRVPGPRAAVPRPPAGSTPLPTRTPGTHRPHRSDTV</sequence>
<gene>
    <name evidence="2" type="ORF">ACKI18_10385</name>
</gene>
<evidence type="ECO:0008006" key="4">
    <source>
        <dbReference type="Google" id="ProtNLM"/>
    </source>
</evidence>
<dbReference type="RefSeq" id="WP_109361001.1">
    <property type="nucleotide sequence ID" value="NZ_JBJVNI010000005.1"/>
</dbReference>
<evidence type="ECO:0000313" key="3">
    <source>
        <dbReference type="Proteomes" id="UP001631957"/>
    </source>
</evidence>
<reference evidence="2 3" key="1">
    <citation type="submission" date="2024-12" db="EMBL/GenBank/DDBJ databases">
        <title>Forecasting of Potato common scab and diversities of Pathogenic streptomyces spp. in china.</title>
        <authorList>
            <person name="Handique U."/>
            <person name="Wu J."/>
        </authorList>
    </citation>
    <scope>NUCLEOTIDE SEQUENCE [LARGE SCALE GENOMIC DNA]</scope>
    <source>
        <strain evidence="2 3">ZRIMU1530</strain>
    </source>
</reference>
<comment type="caution">
    <text evidence="2">The sequence shown here is derived from an EMBL/GenBank/DDBJ whole genome shotgun (WGS) entry which is preliminary data.</text>
</comment>